<evidence type="ECO:0000256" key="5">
    <source>
        <dbReference type="ARBA" id="ARBA00022729"/>
    </source>
</evidence>
<reference evidence="9 10" key="1">
    <citation type="submission" date="2013-09" db="EMBL/GenBank/DDBJ databases">
        <title>Corchorus capsularis genome sequencing.</title>
        <authorList>
            <person name="Alam M."/>
            <person name="Haque M.S."/>
            <person name="Islam M.S."/>
            <person name="Emdad E.M."/>
            <person name="Islam M.M."/>
            <person name="Ahmed B."/>
            <person name="Halim A."/>
            <person name="Hossen Q.M.M."/>
            <person name="Hossain M.Z."/>
            <person name="Ahmed R."/>
            <person name="Khan M.M."/>
            <person name="Islam R."/>
            <person name="Rashid M.M."/>
            <person name="Khan S.A."/>
            <person name="Rahman M.S."/>
            <person name="Alam M."/>
        </authorList>
    </citation>
    <scope>NUCLEOTIDE SEQUENCE [LARGE SCALE GENOMIC DNA]</scope>
    <source>
        <strain evidence="10">cv. CVL-1</strain>
        <tissue evidence="9">Whole seedling</tissue>
    </source>
</reference>
<gene>
    <name evidence="9" type="ORF">CCACVL1_29573</name>
</gene>
<keyword evidence="5" id="KW-0732">Signal</keyword>
<evidence type="ECO:0000256" key="4">
    <source>
        <dbReference type="ARBA" id="ARBA00022702"/>
    </source>
</evidence>
<evidence type="ECO:0000313" key="10">
    <source>
        <dbReference type="Proteomes" id="UP000188268"/>
    </source>
</evidence>
<dbReference type="GO" id="GO:0005179">
    <property type="term" value="F:hormone activity"/>
    <property type="evidence" value="ECO:0007669"/>
    <property type="project" value="UniProtKB-KW"/>
</dbReference>
<evidence type="ECO:0000256" key="6">
    <source>
        <dbReference type="ARBA" id="ARBA00023157"/>
    </source>
</evidence>
<dbReference type="GO" id="GO:0019722">
    <property type="term" value="P:calcium-mediated signaling"/>
    <property type="evidence" value="ECO:0007669"/>
    <property type="project" value="TreeGrafter"/>
</dbReference>
<name>A0A1R3G142_COCAP</name>
<protein>
    <submittedName>
        <fullName evidence="9">Rapid ALkalinization Factor</fullName>
    </submittedName>
</protein>
<dbReference type="GO" id="GO:0040008">
    <property type="term" value="P:regulation of growth"/>
    <property type="evidence" value="ECO:0007669"/>
    <property type="project" value="UniProtKB-ARBA"/>
</dbReference>
<keyword evidence="7" id="KW-0175">Coiled coil</keyword>
<dbReference type="Gramene" id="OMO51816">
    <property type="protein sequence ID" value="OMO51816"/>
    <property type="gene ID" value="CCACVL1_29573"/>
</dbReference>
<keyword evidence="6" id="KW-1015">Disulfide bond</keyword>
<keyword evidence="3" id="KW-0964">Secreted</keyword>
<sequence>MDWCLADMERRIQDMEKRMGVSKSTSKRTTKAGGSAQAVPLQASQSRQKRKRENVCEVQKKLKYDAHVRSGASVDLEPFSRSGSSVKSALSQSLKCNNAKNLAHFRGLSQEDLVCVLLTLTSQQTMTDSNSDNRDLINSLKEVMKDRDEITLERDNALFEKVKLEALLKRLETESLNVTIELSKAQLIANRKNVEQLQQKTLETCLIFARKAKVSVQYQIMRKYLELNLDLFDLDCAKTPLPCGYDPYEDGIILVTRKEEEATKFDLKAMDTGSALNLFGKAAQSVMNTDVPTVVEEQTEGALPEARFDGEASKQVPHCTRISNQPPMKISAMPPVSEAFVACNGSIGECNEANEMLMESEISRRFLEQKKYISPGALKRDQPVCNEGSSGEAYSKTGGCLPQPSNPYNRGCSKYYRCRSDS</sequence>
<proteinExistence type="inferred from homology"/>
<keyword evidence="4" id="KW-0372">Hormone</keyword>
<feature type="coiled-coil region" evidence="7">
    <location>
        <begin position="154"/>
        <end position="200"/>
    </location>
</feature>
<dbReference type="AlphaFoldDB" id="A0A1R3G142"/>
<organism evidence="9 10">
    <name type="scientific">Corchorus capsularis</name>
    <name type="common">Jute</name>
    <dbReference type="NCBI Taxonomy" id="210143"/>
    <lineage>
        <taxon>Eukaryota</taxon>
        <taxon>Viridiplantae</taxon>
        <taxon>Streptophyta</taxon>
        <taxon>Embryophyta</taxon>
        <taxon>Tracheophyta</taxon>
        <taxon>Spermatophyta</taxon>
        <taxon>Magnoliopsida</taxon>
        <taxon>eudicotyledons</taxon>
        <taxon>Gunneridae</taxon>
        <taxon>Pentapetalae</taxon>
        <taxon>rosids</taxon>
        <taxon>malvids</taxon>
        <taxon>Malvales</taxon>
        <taxon>Malvaceae</taxon>
        <taxon>Grewioideae</taxon>
        <taxon>Apeibeae</taxon>
        <taxon>Corchorus</taxon>
    </lineage>
</organism>
<comment type="caution">
    <text evidence="9">The sequence shown here is derived from an EMBL/GenBank/DDBJ whole genome shotgun (WGS) entry which is preliminary data.</text>
</comment>
<dbReference type="InterPro" id="IPR008801">
    <property type="entry name" value="RALF"/>
</dbReference>
<feature type="region of interest" description="Disordered" evidence="8">
    <location>
        <begin position="381"/>
        <end position="409"/>
    </location>
</feature>
<dbReference type="GO" id="GO:0005576">
    <property type="term" value="C:extracellular region"/>
    <property type="evidence" value="ECO:0007669"/>
    <property type="project" value="UniProtKB-SubCell"/>
</dbReference>
<evidence type="ECO:0000256" key="8">
    <source>
        <dbReference type="SAM" id="MobiDB-lite"/>
    </source>
</evidence>
<evidence type="ECO:0000256" key="2">
    <source>
        <dbReference type="ARBA" id="ARBA00009178"/>
    </source>
</evidence>
<keyword evidence="10" id="KW-1185">Reference proteome</keyword>
<dbReference type="STRING" id="210143.A0A1R3G142"/>
<dbReference type="PANTHER" id="PTHR33136:SF4">
    <property type="entry name" value="PROTEIN RALF-LIKE 32"/>
    <property type="match status" value="1"/>
</dbReference>
<comment type="subcellular location">
    <subcellularLocation>
        <location evidence="1">Secreted</location>
    </subcellularLocation>
</comment>
<accession>A0A1R3G142</accession>
<dbReference type="OrthoDB" id="1921542at2759"/>
<dbReference type="PANTHER" id="PTHR33136">
    <property type="entry name" value="RAPID ALKALINIZATION FACTOR-LIKE"/>
    <property type="match status" value="1"/>
</dbReference>
<dbReference type="EMBL" id="AWWV01015690">
    <property type="protein sequence ID" value="OMO51816.1"/>
    <property type="molecule type" value="Genomic_DNA"/>
</dbReference>
<feature type="region of interest" description="Disordered" evidence="8">
    <location>
        <begin position="14"/>
        <end position="54"/>
    </location>
</feature>
<evidence type="ECO:0000256" key="1">
    <source>
        <dbReference type="ARBA" id="ARBA00004613"/>
    </source>
</evidence>
<dbReference type="Pfam" id="PF05498">
    <property type="entry name" value="RALF"/>
    <property type="match status" value="1"/>
</dbReference>
<dbReference type="GO" id="GO:0009506">
    <property type="term" value="C:plasmodesma"/>
    <property type="evidence" value="ECO:0007669"/>
    <property type="project" value="TreeGrafter"/>
</dbReference>
<evidence type="ECO:0000256" key="7">
    <source>
        <dbReference type="SAM" id="Coils"/>
    </source>
</evidence>
<evidence type="ECO:0000313" key="9">
    <source>
        <dbReference type="EMBL" id="OMO51816.1"/>
    </source>
</evidence>
<evidence type="ECO:0000256" key="3">
    <source>
        <dbReference type="ARBA" id="ARBA00022525"/>
    </source>
</evidence>
<comment type="similarity">
    <text evidence="2">Belongs to the plant rapid alkalinization factor (RALF) family.</text>
</comment>
<dbReference type="Proteomes" id="UP000188268">
    <property type="component" value="Unassembled WGS sequence"/>
</dbReference>